<evidence type="ECO:0000313" key="1">
    <source>
        <dbReference type="EMBL" id="MBW0491047.1"/>
    </source>
</evidence>
<dbReference type="AlphaFoldDB" id="A0A9Q3CWD0"/>
<protein>
    <submittedName>
        <fullName evidence="1">Uncharacterized protein</fullName>
    </submittedName>
</protein>
<proteinExistence type="predicted"/>
<dbReference type="EMBL" id="AVOT02010884">
    <property type="protein sequence ID" value="MBW0491047.1"/>
    <property type="molecule type" value="Genomic_DNA"/>
</dbReference>
<dbReference type="Proteomes" id="UP000765509">
    <property type="component" value="Unassembled WGS sequence"/>
</dbReference>
<accession>A0A9Q3CWD0</accession>
<sequence length="133" mass="15344">MRPKKHLFISEQLKQEEFNEELSEEIKEKLIYLLYKYKYAFETDKEPLGAILGQEVEIILSVAKNYPPQLRRLAYPASPRARKASEVHFKELIEPGVLTKVGNIEGIEVATAVIINWHNNKSKMVGDLRAFDT</sequence>
<gene>
    <name evidence="1" type="ORF">O181_030762</name>
</gene>
<evidence type="ECO:0000313" key="2">
    <source>
        <dbReference type="Proteomes" id="UP000765509"/>
    </source>
</evidence>
<reference evidence="1" key="1">
    <citation type="submission" date="2021-03" db="EMBL/GenBank/DDBJ databases">
        <title>Draft genome sequence of rust myrtle Austropuccinia psidii MF-1, a brazilian biotype.</title>
        <authorList>
            <person name="Quecine M.C."/>
            <person name="Pachon D.M.R."/>
            <person name="Bonatelli M.L."/>
            <person name="Correr F.H."/>
            <person name="Franceschini L.M."/>
            <person name="Leite T.F."/>
            <person name="Margarido G.R.A."/>
            <person name="Almeida C.A."/>
            <person name="Ferrarezi J.A."/>
            <person name="Labate C.A."/>
        </authorList>
    </citation>
    <scope>NUCLEOTIDE SEQUENCE</scope>
    <source>
        <strain evidence="1">MF-1</strain>
    </source>
</reference>
<organism evidence="1 2">
    <name type="scientific">Austropuccinia psidii MF-1</name>
    <dbReference type="NCBI Taxonomy" id="1389203"/>
    <lineage>
        <taxon>Eukaryota</taxon>
        <taxon>Fungi</taxon>
        <taxon>Dikarya</taxon>
        <taxon>Basidiomycota</taxon>
        <taxon>Pucciniomycotina</taxon>
        <taxon>Pucciniomycetes</taxon>
        <taxon>Pucciniales</taxon>
        <taxon>Sphaerophragmiaceae</taxon>
        <taxon>Austropuccinia</taxon>
    </lineage>
</organism>
<comment type="caution">
    <text evidence="1">The sequence shown here is derived from an EMBL/GenBank/DDBJ whole genome shotgun (WGS) entry which is preliminary data.</text>
</comment>
<keyword evidence="2" id="KW-1185">Reference proteome</keyword>
<name>A0A9Q3CWD0_9BASI</name>